<feature type="signal peptide" evidence="1">
    <location>
        <begin position="1"/>
        <end position="28"/>
    </location>
</feature>
<accession>A0ABM7RC21</accession>
<dbReference type="Gene3D" id="3.40.50.1820">
    <property type="entry name" value="alpha/beta hydrolase"/>
    <property type="match status" value="1"/>
</dbReference>
<dbReference type="PANTHER" id="PTHR35532:SF5">
    <property type="entry name" value="CARBOHYDRATE-BINDING DOMAIN-CONTAINING PROTEIN"/>
    <property type="match status" value="1"/>
</dbReference>
<dbReference type="InterPro" id="IPR038765">
    <property type="entry name" value="Papain-like_cys_pep_sf"/>
</dbReference>
<gene>
    <name evidence="3" type="ORF">HAHE_18680</name>
</gene>
<evidence type="ECO:0000313" key="3">
    <source>
        <dbReference type="EMBL" id="BCX47960.1"/>
    </source>
</evidence>
<name>A0ABM7RC21_9BACT</name>
<organism evidence="3 4">
    <name type="scientific">Haloferula helveola</name>
    <dbReference type="NCBI Taxonomy" id="490095"/>
    <lineage>
        <taxon>Bacteria</taxon>
        <taxon>Pseudomonadati</taxon>
        <taxon>Verrucomicrobiota</taxon>
        <taxon>Verrucomicrobiia</taxon>
        <taxon>Verrucomicrobiales</taxon>
        <taxon>Verrucomicrobiaceae</taxon>
        <taxon>Haloferula</taxon>
    </lineage>
</organism>
<protein>
    <submittedName>
        <fullName evidence="3">Transglutaminase</fullName>
    </submittedName>
</protein>
<dbReference type="SUPFAM" id="SSF53474">
    <property type="entry name" value="alpha/beta-Hydrolases"/>
    <property type="match status" value="1"/>
</dbReference>
<dbReference type="PANTHER" id="PTHR35532">
    <property type="entry name" value="SIMILAR TO POLYHYDROXYALKANOATE DEPOLYMERASE"/>
    <property type="match status" value="1"/>
</dbReference>
<dbReference type="SUPFAM" id="SSF54001">
    <property type="entry name" value="Cysteine proteinases"/>
    <property type="match status" value="1"/>
</dbReference>
<keyword evidence="1" id="KW-0732">Signal</keyword>
<evidence type="ECO:0000313" key="4">
    <source>
        <dbReference type="Proteomes" id="UP001374893"/>
    </source>
</evidence>
<dbReference type="Proteomes" id="UP001374893">
    <property type="component" value="Chromosome"/>
</dbReference>
<dbReference type="InterPro" id="IPR002931">
    <property type="entry name" value="Transglutaminase-like"/>
</dbReference>
<feature type="domain" description="Transglutaminase-like" evidence="2">
    <location>
        <begin position="120"/>
        <end position="213"/>
    </location>
</feature>
<evidence type="ECO:0000256" key="1">
    <source>
        <dbReference type="SAM" id="SignalP"/>
    </source>
</evidence>
<dbReference type="Pfam" id="PF01841">
    <property type="entry name" value="Transglut_core"/>
    <property type="match status" value="1"/>
</dbReference>
<dbReference type="InterPro" id="IPR029058">
    <property type="entry name" value="AB_hydrolase_fold"/>
</dbReference>
<dbReference type="Gene3D" id="3.10.620.30">
    <property type="match status" value="1"/>
</dbReference>
<sequence>MAPAVGIARLGNMRPILFLLATATFAVAGPTDEFITAAKEKHGNFGEKAAKFLVEHMPEKDRESLSAEFLTENLDLALKARETFPWAKEVPEDIFLNDVLPYAVFDEPRDPWRADFLEKATPLVKDAKTATEAAQILNRYFFKLINTHYNTERKRTNQSPKESIEQGKATCTGLSIILVDVCRAVGIPARAVGTPMWTNGRGNHTWVEIWDQDWHFTGADEYNAKGLNRGWFTGDAGKARADEPIHAIYATSWKKDGLSFPLVWSPQSKSVAAVNVTDRYAKPAEAKPVLGIRFFDGDERKVVHGFVAPETGGQLQHFLTKAGTADLNDMPRVAVTPGTRYRAWFMVDGSLLESGPITATAGESTFDARRDDLKKAEIPAGPITAESAPSAIRLSYLKTLASDLEARAGELAAKEIKHGDKTLKWLEKTFGDAPADGRSLWISMHGGGGAPARVNDQQWQNQIRLYEPKEGIYVAPRAPTDTWNLWHQGHIDPMFSRLIEDMVALRGVNPDKVYLMGYSAGGDGVWQLGPRMADRFAAASMMAGHPNEAQLDGLRNLPFAIFMGGNDAAYDRNKIAAERSKRLDELHKADPEGYVHMSRIYPGLPHWMNRKDAEAVPWMAKFTREAWPKKIVWLQDDVTHDRFYWIQLPDGAAKKDQRIEATVDGQTVHLSGDVPKGTRLLLNDALIDLDQPVSVTVNDQPAKTFEPRRSVKVIEAALAARPDPKSCPTAEVILN</sequence>
<dbReference type="EMBL" id="AP024702">
    <property type="protein sequence ID" value="BCX47960.1"/>
    <property type="molecule type" value="Genomic_DNA"/>
</dbReference>
<keyword evidence="4" id="KW-1185">Reference proteome</keyword>
<feature type="chain" id="PRO_5046097095" evidence="1">
    <location>
        <begin position="29"/>
        <end position="735"/>
    </location>
</feature>
<reference evidence="3 4" key="1">
    <citation type="submission" date="2021-06" db="EMBL/GenBank/DDBJ databases">
        <title>Complete genome of Haloferula helveola possessing various polysaccharide degrading enzymes.</title>
        <authorList>
            <person name="Takami H."/>
            <person name="Huang C."/>
            <person name="Hamasaki K."/>
        </authorList>
    </citation>
    <scope>NUCLEOTIDE SEQUENCE [LARGE SCALE GENOMIC DNA]</scope>
    <source>
        <strain evidence="3 4">CN-1</strain>
    </source>
</reference>
<proteinExistence type="predicted"/>
<evidence type="ECO:0000259" key="2">
    <source>
        <dbReference type="Pfam" id="PF01841"/>
    </source>
</evidence>